<dbReference type="AlphaFoldDB" id="A0A4V2QAK4"/>
<dbReference type="Proteomes" id="UP000295658">
    <property type="component" value="Unassembled WGS sequence"/>
</dbReference>
<proteinExistence type="inferred from homology"/>
<comment type="caution">
    <text evidence="3">The sequence shown here is derived from an EMBL/GenBank/DDBJ whole genome shotgun (WGS) entry which is preliminary data.</text>
</comment>
<dbReference type="OrthoDB" id="9801597at2"/>
<organism evidence="3 4">
    <name type="scientific">Thermolongibacillus altinsuensis</name>
    <dbReference type="NCBI Taxonomy" id="575256"/>
    <lineage>
        <taxon>Bacteria</taxon>
        <taxon>Bacillati</taxon>
        <taxon>Bacillota</taxon>
        <taxon>Bacilli</taxon>
        <taxon>Bacillales</taxon>
        <taxon>Anoxybacillaceae</taxon>
        <taxon>Thermolongibacillus</taxon>
    </lineage>
</organism>
<dbReference type="InterPro" id="IPR003029">
    <property type="entry name" value="S1_domain"/>
</dbReference>
<dbReference type="Pfam" id="PF21191">
    <property type="entry name" value="CvfB_1st"/>
    <property type="match status" value="1"/>
</dbReference>
<dbReference type="Gene3D" id="1.10.10.10">
    <property type="entry name" value="Winged helix-like DNA-binding domain superfamily/Winged helix DNA-binding domain"/>
    <property type="match status" value="1"/>
</dbReference>
<dbReference type="InterPro" id="IPR036388">
    <property type="entry name" value="WH-like_DNA-bd_sf"/>
</dbReference>
<dbReference type="InterPro" id="IPR048587">
    <property type="entry name" value="CvfB_S1_3rd"/>
</dbReference>
<feature type="domain" description="S1 motif" evidence="2">
    <location>
        <begin position="154"/>
        <end position="214"/>
    </location>
</feature>
<evidence type="ECO:0000313" key="4">
    <source>
        <dbReference type="Proteomes" id="UP000295658"/>
    </source>
</evidence>
<dbReference type="EMBL" id="SLUL01000002">
    <property type="protein sequence ID" value="TCL52772.1"/>
    <property type="molecule type" value="Genomic_DNA"/>
</dbReference>
<dbReference type="Pfam" id="PF21543">
    <property type="entry name" value="CvfB_2nd"/>
    <property type="match status" value="1"/>
</dbReference>
<name>A0A4V2QAK4_9BACL</name>
<evidence type="ECO:0000256" key="1">
    <source>
        <dbReference type="PIRNR" id="PIRNR012524"/>
    </source>
</evidence>
<evidence type="ECO:0000313" key="3">
    <source>
        <dbReference type="EMBL" id="TCL52772.1"/>
    </source>
</evidence>
<dbReference type="PANTHER" id="PTHR37296">
    <property type="entry name" value="CONSERVED VIRULENCE FACTOR B"/>
    <property type="match status" value="1"/>
</dbReference>
<dbReference type="SMART" id="SM00316">
    <property type="entry name" value="S1"/>
    <property type="match status" value="3"/>
</dbReference>
<dbReference type="Pfam" id="PF13509">
    <property type="entry name" value="S1_2"/>
    <property type="match status" value="1"/>
</dbReference>
<accession>A0A4V2QAK4</accession>
<dbReference type="PROSITE" id="PS50126">
    <property type="entry name" value="S1"/>
    <property type="match status" value="1"/>
</dbReference>
<dbReference type="InterPro" id="IPR039566">
    <property type="entry name" value="CvfB_S1_st"/>
</dbReference>
<sequence length="288" mass="32749">MKPLVPGEMATVTVKTEKPFSYLLTNGKEEALLHKKETDHPLAIGESVTVFLYHDHEGRLCATTKTPKITNHTYDWVEVVEVVPKLGVFVHIGISKDILVSADDLPPLPSLWPKRGDQLYCSLKTDKRGRLLAKLATDEDIQEIAVKAPTSAFNQNIRGRIYRLIKAGSFLISDVGYLGFIHESERRREPRLGEEVEGRIIAVKEDGTVNVSLLPRKHESIEEDAQMIYRYMESRGGAMPYSDKSDPEDIQLRFHISKAAFKRALGRLMKEKKVYQENGWTYIVKEEQ</sequence>
<dbReference type="Gene3D" id="2.40.50.140">
    <property type="entry name" value="Nucleic acid-binding proteins"/>
    <property type="match status" value="2"/>
</dbReference>
<dbReference type="PANTHER" id="PTHR37296:SF1">
    <property type="entry name" value="CONSERVED VIRULENCE FACTOR B"/>
    <property type="match status" value="1"/>
</dbReference>
<dbReference type="GO" id="GO:0003676">
    <property type="term" value="F:nucleic acid binding"/>
    <property type="evidence" value="ECO:0007669"/>
    <property type="project" value="InterPro"/>
</dbReference>
<dbReference type="PIRSF" id="PIRSF012524">
    <property type="entry name" value="YitL_S1"/>
    <property type="match status" value="1"/>
</dbReference>
<evidence type="ECO:0000259" key="2">
    <source>
        <dbReference type="PROSITE" id="PS50126"/>
    </source>
</evidence>
<dbReference type="InterPro" id="IPR014464">
    <property type="entry name" value="CvfB_fam"/>
</dbReference>
<gene>
    <name evidence="3" type="ORF">EDD69_102178</name>
</gene>
<dbReference type="InterPro" id="IPR012340">
    <property type="entry name" value="NA-bd_OB-fold"/>
</dbReference>
<dbReference type="InterPro" id="IPR040764">
    <property type="entry name" value="CvfB_WH"/>
</dbReference>
<protein>
    <recommendedName>
        <fullName evidence="2">S1 motif domain-containing protein</fullName>
    </recommendedName>
</protein>
<keyword evidence="4" id="KW-1185">Reference proteome</keyword>
<comment type="similarity">
    <text evidence="1">Belongs to the CvfB family.</text>
</comment>
<dbReference type="Pfam" id="PF17783">
    <property type="entry name" value="WHD_CvfB"/>
    <property type="match status" value="1"/>
</dbReference>
<dbReference type="InterPro" id="IPR048588">
    <property type="entry name" value="CvfB_S1_2nd"/>
</dbReference>
<reference evidence="3 4" key="1">
    <citation type="submission" date="2019-03" db="EMBL/GenBank/DDBJ databases">
        <title>Genomic Encyclopedia of Type Strains, Phase IV (KMG-IV): sequencing the most valuable type-strain genomes for metagenomic binning, comparative biology and taxonomic classification.</title>
        <authorList>
            <person name="Goeker M."/>
        </authorList>
    </citation>
    <scope>NUCLEOTIDE SEQUENCE [LARGE SCALE GENOMIC DNA]</scope>
    <source>
        <strain evidence="3 4">DSM 24979</strain>
    </source>
</reference>
<dbReference type="RefSeq" id="WP_132947376.1">
    <property type="nucleotide sequence ID" value="NZ_SLUL01000002.1"/>
</dbReference>